<organism evidence="4 5">
    <name type="scientific">Caldimonas brevitalea</name>
    <dbReference type="NCBI Taxonomy" id="413882"/>
    <lineage>
        <taxon>Bacteria</taxon>
        <taxon>Pseudomonadati</taxon>
        <taxon>Pseudomonadota</taxon>
        <taxon>Betaproteobacteria</taxon>
        <taxon>Burkholderiales</taxon>
        <taxon>Sphaerotilaceae</taxon>
        <taxon>Caldimonas</taxon>
    </lineage>
</organism>
<evidence type="ECO:0000313" key="4">
    <source>
        <dbReference type="EMBL" id="AKJ32149.1"/>
    </source>
</evidence>
<reference evidence="4 5" key="1">
    <citation type="submission" date="2015-05" db="EMBL/GenBank/DDBJ databases">
        <authorList>
            <person name="Tang B."/>
            <person name="Yu Y."/>
        </authorList>
    </citation>
    <scope>NUCLEOTIDE SEQUENCE [LARGE SCALE GENOMIC DNA]</scope>
    <source>
        <strain evidence="4 5">DSM 7029</strain>
    </source>
</reference>
<feature type="region of interest" description="Disordered" evidence="1">
    <location>
        <begin position="877"/>
        <end position="896"/>
    </location>
</feature>
<keyword evidence="2" id="KW-0472">Membrane</keyword>
<feature type="region of interest" description="Disordered" evidence="1">
    <location>
        <begin position="515"/>
        <end position="536"/>
    </location>
</feature>
<name>A0A0G3BRU6_9BURK</name>
<dbReference type="OrthoDB" id="8707306at2"/>
<dbReference type="KEGG" id="pbh:AAW51_5458"/>
<gene>
    <name evidence="4" type="ORF">AAW51_5458</name>
</gene>
<dbReference type="Pfam" id="PF07589">
    <property type="entry name" value="PEP-CTERM"/>
    <property type="match status" value="1"/>
</dbReference>
<dbReference type="Proteomes" id="UP000035352">
    <property type="component" value="Chromosome"/>
</dbReference>
<sequence>MKRTTSTVRVRPAPGAACAVHKRLSASGWSRALPLLLCVGSATAVETVWTGGAGEGQSFWDLSDNWSAGLPLADTVDVQLGDHDTSVREGDFRLRRVQGNGRLTMEGGSLHIADNGSWLAALSLRDGRLQGGGALTTRSLLWASGALGTSPEASPGGTLRFIVAGAVRLEGGPTRHIEASADVEWRGPTQWVDDGSQLSVDGELRVGAAGWWQDHANENQHQLTLGSGRFVNHGLYQKTGIAGTNVELRAPGASFENHGFFNVLQGQVNVDGGPGTTWRNAGTLTVQGGHYGISLYRSADVLHSGTLNVDLGRFSLTTFGSGLNSTGDWNVAREGTVYLRATPDPDADADPDTPAANAHLFSAGAFLNEGRLILDETRAVFRAGAWLGGGGRIEVRRGASLEVADDLLAGALQVEESRTLYRSETQVGTAYSSVDVAGRLRLTTLEWGAGRLHASGGIRVLEGAWLSGEAQYRGEDGAPVFGKRLDTTLQLDGDNQWDGAGDLFGSGRVLVGGSAIFRDTNPSGTPSRDGSDGRRPTRIALAGFDNDGHYLKSGPGRTEIRSPFRNRGTVGSQGEGGLRFVGPLDNTGTLEAVRSRIDVDAPLAQWDADHRRLQGGHYVMRDGRIALRLGLEADGRTPVGLRENAATLWLEGPQAQLVNPATGADHNALAGLERNTGRLRLQEGAVLLLDTELRNAGVLEVGEGSRLGVQRGRGRYVQQDDTAATWVAGALQASDLLIQGGSLGAGLKGQVGRAQLQATRVLLTGGVLDIEVETADSFDRISADGAVVLGGIDLWVEMGSAMVPGTYRVLTAAGGLSGTFASLGSNADPTLFHLVPRYGRDYLDLTVTAAPEPSTWGLMLLGLVALLGVRRRRQVSARTGSPVGRSPTGAKQFTKM</sequence>
<accession>A0A0G3BRU6</accession>
<dbReference type="AlphaFoldDB" id="A0A0G3BRU6"/>
<dbReference type="RefSeq" id="WP_047197121.1">
    <property type="nucleotide sequence ID" value="NZ_CP011371.1"/>
</dbReference>
<dbReference type="InterPro" id="IPR013424">
    <property type="entry name" value="Ice-binding_C"/>
</dbReference>
<dbReference type="STRING" id="413882.AAW51_5458"/>
<dbReference type="EMBL" id="CP011371">
    <property type="protein sequence ID" value="AKJ32149.1"/>
    <property type="molecule type" value="Genomic_DNA"/>
</dbReference>
<dbReference type="InterPro" id="IPR024038">
    <property type="entry name" value="MYXO-CTERM"/>
</dbReference>
<keyword evidence="5" id="KW-1185">Reference proteome</keyword>
<evidence type="ECO:0000313" key="5">
    <source>
        <dbReference type="Proteomes" id="UP000035352"/>
    </source>
</evidence>
<keyword evidence="2" id="KW-1133">Transmembrane helix</keyword>
<keyword evidence="2" id="KW-0812">Transmembrane</keyword>
<feature type="transmembrane region" description="Helical" evidence="2">
    <location>
        <begin position="853"/>
        <end position="869"/>
    </location>
</feature>
<protein>
    <recommendedName>
        <fullName evidence="3">Ice-binding protein C-terminal domain-containing protein</fullName>
    </recommendedName>
</protein>
<evidence type="ECO:0000256" key="2">
    <source>
        <dbReference type="SAM" id="Phobius"/>
    </source>
</evidence>
<proteinExistence type="predicted"/>
<feature type="domain" description="Ice-binding protein C-terminal" evidence="3">
    <location>
        <begin position="849"/>
        <end position="872"/>
    </location>
</feature>
<evidence type="ECO:0000259" key="3">
    <source>
        <dbReference type="Pfam" id="PF07589"/>
    </source>
</evidence>
<dbReference type="NCBIfam" id="TIGR02595">
    <property type="entry name" value="PEP_CTERM"/>
    <property type="match status" value="1"/>
</dbReference>
<dbReference type="NCBIfam" id="TIGR03901">
    <property type="entry name" value="MYXO-CTERM"/>
    <property type="match status" value="1"/>
</dbReference>
<evidence type="ECO:0000256" key="1">
    <source>
        <dbReference type="SAM" id="MobiDB-lite"/>
    </source>
</evidence>